<evidence type="ECO:0000313" key="3">
    <source>
        <dbReference type="EMBL" id="KAK2156315.1"/>
    </source>
</evidence>
<organism evidence="3 4">
    <name type="scientific">Paralvinella palmiformis</name>
    <dbReference type="NCBI Taxonomy" id="53620"/>
    <lineage>
        <taxon>Eukaryota</taxon>
        <taxon>Metazoa</taxon>
        <taxon>Spiralia</taxon>
        <taxon>Lophotrochozoa</taxon>
        <taxon>Annelida</taxon>
        <taxon>Polychaeta</taxon>
        <taxon>Sedentaria</taxon>
        <taxon>Canalipalpata</taxon>
        <taxon>Terebellida</taxon>
        <taxon>Terebelliformia</taxon>
        <taxon>Alvinellidae</taxon>
        <taxon>Paralvinella</taxon>
    </lineage>
</organism>
<proteinExistence type="inferred from homology"/>
<dbReference type="InterPro" id="IPR036065">
    <property type="entry name" value="BolA-like_sf"/>
</dbReference>
<dbReference type="GO" id="GO:0005759">
    <property type="term" value="C:mitochondrial matrix"/>
    <property type="evidence" value="ECO:0007669"/>
    <property type="project" value="TreeGrafter"/>
</dbReference>
<protein>
    <recommendedName>
        <fullName evidence="5">Bola-like protein</fullName>
    </recommendedName>
</protein>
<evidence type="ECO:0000256" key="2">
    <source>
        <dbReference type="RuleBase" id="RU003860"/>
    </source>
</evidence>
<dbReference type="PANTHER" id="PTHR46188">
    <property type="entry name" value="BOLA-LIKE PROTEIN 3"/>
    <property type="match status" value="1"/>
</dbReference>
<reference evidence="3" key="1">
    <citation type="journal article" date="2023" name="Mol. Biol. Evol.">
        <title>Third-Generation Sequencing Reveals the Adaptive Role of the Epigenome in Three Deep-Sea Polychaetes.</title>
        <authorList>
            <person name="Perez M."/>
            <person name="Aroh O."/>
            <person name="Sun Y."/>
            <person name="Lan Y."/>
            <person name="Juniper S.K."/>
            <person name="Young C.R."/>
            <person name="Angers B."/>
            <person name="Qian P.Y."/>
        </authorList>
    </citation>
    <scope>NUCLEOTIDE SEQUENCE</scope>
    <source>
        <strain evidence="3">P08H-3</strain>
    </source>
</reference>
<sequence length="111" mass="12567">MTHALKTIYRTAVNCLPRRSYSVEIPPETFTEGELKLIRKLKDKFPKATYLNVKDVGDGCGTMYSVQIEAEEFRGKRLVLQHRMVNEALKDELKDIHALSVDTLVPKSSGS</sequence>
<name>A0AAD9JQK3_9ANNE</name>
<dbReference type="SUPFAM" id="SSF82657">
    <property type="entry name" value="BolA-like"/>
    <property type="match status" value="1"/>
</dbReference>
<dbReference type="Proteomes" id="UP001208570">
    <property type="component" value="Unassembled WGS sequence"/>
</dbReference>
<comment type="similarity">
    <text evidence="1 2">Belongs to the BolA/IbaG family.</text>
</comment>
<keyword evidence="4" id="KW-1185">Reference proteome</keyword>
<dbReference type="InterPro" id="IPR002634">
    <property type="entry name" value="BolA"/>
</dbReference>
<dbReference type="EMBL" id="JAODUP010000216">
    <property type="protein sequence ID" value="KAK2156315.1"/>
    <property type="molecule type" value="Genomic_DNA"/>
</dbReference>
<dbReference type="Pfam" id="PF01722">
    <property type="entry name" value="BolA"/>
    <property type="match status" value="1"/>
</dbReference>
<dbReference type="PANTHER" id="PTHR46188:SF1">
    <property type="entry name" value="BOLA-LIKE PROTEIN 3"/>
    <property type="match status" value="1"/>
</dbReference>
<comment type="caution">
    <text evidence="3">The sequence shown here is derived from an EMBL/GenBank/DDBJ whole genome shotgun (WGS) entry which is preliminary data.</text>
</comment>
<dbReference type="InterPro" id="IPR052275">
    <property type="entry name" value="Mt_Fe-S_assembly_factor"/>
</dbReference>
<evidence type="ECO:0000313" key="4">
    <source>
        <dbReference type="Proteomes" id="UP001208570"/>
    </source>
</evidence>
<evidence type="ECO:0008006" key="5">
    <source>
        <dbReference type="Google" id="ProtNLM"/>
    </source>
</evidence>
<gene>
    <name evidence="3" type="ORF">LSH36_216g00008</name>
</gene>
<dbReference type="Gene3D" id="3.30.300.90">
    <property type="entry name" value="BolA-like"/>
    <property type="match status" value="1"/>
</dbReference>
<accession>A0AAD9JQK3</accession>
<evidence type="ECO:0000256" key="1">
    <source>
        <dbReference type="ARBA" id="ARBA00005578"/>
    </source>
</evidence>
<dbReference type="AlphaFoldDB" id="A0AAD9JQK3"/>